<feature type="transmembrane region" description="Helical" evidence="1">
    <location>
        <begin position="231"/>
        <end position="247"/>
    </location>
</feature>
<gene>
    <name evidence="2" type="ORF">UFOPK2195_00557</name>
</gene>
<evidence type="ECO:0000313" key="2">
    <source>
        <dbReference type="EMBL" id="CAB4652562.1"/>
    </source>
</evidence>
<sequence>MTDNSRRPPQTLLAAIATVAYLGMIATPLAEKQSGSRVMLSAIVVGGLFLVSLISAIRRWGYRRALLSAAVVAVATTLLEAVGTRTGFPFGNYEYTDALQPQVIGVPVLVPLAWFAMALPAREVAHAVLGKYAQWYSRMALGAFALMAWDVFLDPQMVGEGYWQWPDGGWYRGIPLSNFAGWLGSAAVLMVLFERLLPVRERPDRTPIVQYALVAILETVGFAFFFDDVVVAIAGGIAMVPLALVALQRSGSARA</sequence>
<feature type="transmembrane region" description="Helical" evidence="1">
    <location>
        <begin position="208"/>
        <end position="225"/>
    </location>
</feature>
<feature type="transmembrane region" description="Helical" evidence="1">
    <location>
        <begin position="103"/>
        <end position="121"/>
    </location>
</feature>
<reference evidence="2" key="1">
    <citation type="submission" date="2020-05" db="EMBL/GenBank/DDBJ databases">
        <authorList>
            <person name="Chiriac C."/>
            <person name="Salcher M."/>
            <person name="Ghai R."/>
            <person name="Kavagutti S V."/>
        </authorList>
    </citation>
    <scope>NUCLEOTIDE SEQUENCE</scope>
</reference>
<feature type="transmembrane region" description="Helical" evidence="1">
    <location>
        <begin position="36"/>
        <end position="57"/>
    </location>
</feature>
<proteinExistence type="predicted"/>
<dbReference type="InterPro" id="IPR007354">
    <property type="entry name" value="CruF-like"/>
</dbReference>
<organism evidence="2">
    <name type="scientific">freshwater metagenome</name>
    <dbReference type="NCBI Taxonomy" id="449393"/>
    <lineage>
        <taxon>unclassified sequences</taxon>
        <taxon>metagenomes</taxon>
        <taxon>ecological metagenomes</taxon>
    </lineage>
</organism>
<dbReference type="Pfam" id="PF04240">
    <property type="entry name" value="Caroten_synth"/>
    <property type="match status" value="1"/>
</dbReference>
<name>A0A6J6KSR1_9ZZZZ</name>
<feature type="transmembrane region" description="Helical" evidence="1">
    <location>
        <begin position="173"/>
        <end position="196"/>
    </location>
</feature>
<keyword evidence="1" id="KW-0472">Membrane</keyword>
<accession>A0A6J6KSR1</accession>
<keyword evidence="1" id="KW-0812">Transmembrane</keyword>
<protein>
    <submittedName>
        <fullName evidence="2">Unannotated protein</fullName>
    </submittedName>
</protein>
<keyword evidence="1" id="KW-1133">Transmembrane helix</keyword>
<feature type="transmembrane region" description="Helical" evidence="1">
    <location>
        <begin position="64"/>
        <end position="83"/>
    </location>
</feature>
<dbReference type="AlphaFoldDB" id="A0A6J6KSR1"/>
<dbReference type="PANTHER" id="PTHR39419:SF1">
    <property type="entry name" value="SLL0814 PROTEIN"/>
    <property type="match status" value="1"/>
</dbReference>
<dbReference type="PANTHER" id="PTHR39419">
    <property type="entry name" value="SLL0814 PROTEIN"/>
    <property type="match status" value="1"/>
</dbReference>
<feature type="transmembrane region" description="Helical" evidence="1">
    <location>
        <begin position="133"/>
        <end position="153"/>
    </location>
</feature>
<dbReference type="EMBL" id="CAEZWH010000086">
    <property type="protein sequence ID" value="CAB4652562.1"/>
    <property type="molecule type" value="Genomic_DNA"/>
</dbReference>
<feature type="transmembrane region" description="Helical" evidence="1">
    <location>
        <begin position="12"/>
        <end position="30"/>
    </location>
</feature>
<evidence type="ECO:0000256" key="1">
    <source>
        <dbReference type="SAM" id="Phobius"/>
    </source>
</evidence>